<proteinExistence type="predicted"/>
<protein>
    <submittedName>
        <fullName evidence="1">Uncharacterized protein</fullName>
    </submittedName>
</protein>
<name>A0A2H3JPW2_WOLCO</name>
<evidence type="ECO:0000313" key="2">
    <source>
        <dbReference type="Proteomes" id="UP000218811"/>
    </source>
</evidence>
<keyword evidence="2" id="KW-1185">Reference proteome</keyword>
<feature type="non-terminal residue" evidence="1">
    <location>
        <position position="162"/>
    </location>
</feature>
<dbReference type="Proteomes" id="UP000218811">
    <property type="component" value="Unassembled WGS sequence"/>
</dbReference>
<evidence type="ECO:0000313" key="1">
    <source>
        <dbReference type="EMBL" id="PCH44206.1"/>
    </source>
</evidence>
<sequence>MRSLKACKLCWPRGIDPYQSPNNPNIEELYLDNVLLESSNRVPPRPPNRLHLPGLRDLTIKSESTYVPIELLSPLAFPTSTRVRLFFESCPPLTDRHIDYCPSLQNHVSSIEVLSLTLRCIWYTPVGIVTLQSSGPNSFRARWTHDSLRTTLQETAFAILSF</sequence>
<dbReference type="EMBL" id="KB468157">
    <property type="protein sequence ID" value="PCH44206.1"/>
    <property type="molecule type" value="Genomic_DNA"/>
</dbReference>
<gene>
    <name evidence="1" type="ORF">WOLCODRAFT_138828</name>
</gene>
<dbReference type="AlphaFoldDB" id="A0A2H3JPW2"/>
<reference evidence="1 2" key="1">
    <citation type="journal article" date="2012" name="Science">
        <title>The Paleozoic origin of enzymatic lignin decomposition reconstructed from 31 fungal genomes.</title>
        <authorList>
            <person name="Floudas D."/>
            <person name="Binder M."/>
            <person name="Riley R."/>
            <person name="Barry K."/>
            <person name="Blanchette R.A."/>
            <person name="Henrissat B."/>
            <person name="Martinez A.T."/>
            <person name="Otillar R."/>
            <person name="Spatafora J.W."/>
            <person name="Yadav J.S."/>
            <person name="Aerts A."/>
            <person name="Benoit I."/>
            <person name="Boyd A."/>
            <person name="Carlson A."/>
            <person name="Copeland A."/>
            <person name="Coutinho P.M."/>
            <person name="de Vries R.P."/>
            <person name="Ferreira P."/>
            <person name="Findley K."/>
            <person name="Foster B."/>
            <person name="Gaskell J."/>
            <person name="Glotzer D."/>
            <person name="Gorecki P."/>
            <person name="Heitman J."/>
            <person name="Hesse C."/>
            <person name="Hori C."/>
            <person name="Igarashi K."/>
            <person name="Jurgens J.A."/>
            <person name="Kallen N."/>
            <person name="Kersten P."/>
            <person name="Kohler A."/>
            <person name="Kuees U."/>
            <person name="Kumar T.K.A."/>
            <person name="Kuo A."/>
            <person name="LaButti K."/>
            <person name="Larrondo L.F."/>
            <person name="Lindquist E."/>
            <person name="Ling A."/>
            <person name="Lombard V."/>
            <person name="Lucas S."/>
            <person name="Lundell T."/>
            <person name="Martin R."/>
            <person name="McLaughlin D.J."/>
            <person name="Morgenstern I."/>
            <person name="Morin E."/>
            <person name="Murat C."/>
            <person name="Nagy L.G."/>
            <person name="Nolan M."/>
            <person name="Ohm R.A."/>
            <person name="Patyshakuliyeva A."/>
            <person name="Rokas A."/>
            <person name="Ruiz-Duenas F.J."/>
            <person name="Sabat G."/>
            <person name="Salamov A."/>
            <person name="Samejima M."/>
            <person name="Schmutz J."/>
            <person name="Slot J.C."/>
            <person name="St John F."/>
            <person name="Stenlid J."/>
            <person name="Sun H."/>
            <person name="Sun S."/>
            <person name="Syed K."/>
            <person name="Tsang A."/>
            <person name="Wiebenga A."/>
            <person name="Young D."/>
            <person name="Pisabarro A."/>
            <person name="Eastwood D.C."/>
            <person name="Martin F."/>
            <person name="Cullen D."/>
            <person name="Grigoriev I.V."/>
            <person name="Hibbett D.S."/>
        </authorList>
    </citation>
    <scope>NUCLEOTIDE SEQUENCE [LARGE SCALE GENOMIC DNA]</scope>
    <source>
        <strain evidence="1 2">MD-104</strain>
    </source>
</reference>
<organism evidence="1 2">
    <name type="scientific">Wolfiporia cocos (strain MD-104)</name>
    <name type="common">Brown rot fungus</name>
    <dbReference type="NCBI Taxonomy" id="742152"/>
    <lineage>
        <taxon>Eukaryota</taxon>
        <taxon>Fungi</taxon>
        <taxon>Dikarya</taxon>
        <taxon>Basidiomycota</taxon>
        <taxon>Agaricomycotina</taxon>
        <taxon>Agaricomycetes</taxon>
        <taxon>Polyporales</taxon>
        <taxon>Phaeolaceae</taxon>
        <taxon>Wolfiporia</taxon>
    </lineage>
</organism>
<accession>A0A2H3JPW2</accession>